<feature type="domain" description="Luciferase" evidence="1">
    <location>
        <begin position="183"/>
        <end position="251"/>
    </location>
</feature>
<reference evidence="2 3" key="1">
    <citation type="submission" date="2014-04" db="EMBL/GenBank/DDBJ databases">
        <authorList>
            <consortium name="DOE Joint Genome Institute"/>
            <person name="Kuo A."/>
            <person name="Martino E."/>
            <person name="Perotto S."/>
            <person name="Kohler A."/>
            <person name="Nagy L.G."/>
            <person name="Floudas D."/>
            <person name="Copeland A."/>
            <person name="Barry K.W."/>
            <person name="Cichocki N."/>
            <person name="Veneault-Fourrey C."/>
            <person name="LaButti K."/>
            <person name="Lindquist E.A."/>
            <person name="Lipzen A."/>
            <person name="Lundell T."/>
            <person name="Morin E."/>
            <person name="Murat C."/>
            <person name="Sun H."/>
            <person name="Tunlid A."/>
            <person name="Henrissat B."/>
            <person name="Grigoriev I.V."/>
            <person name="Hibbett D.S."/>
            <person name="Martin F."/>
            <person name="Nordberg H.P."/>
            <person name="Cantor M.N."/>
            <person name="Hua S.X."/>
        </authorList>
    </citation>
    <scope>NUCLEOTIDE SEQUENCE [LARGE SCALE GENOMIC DNA]</scope>
    <source>
        <strain evidence="2 3">Zn</strain>
    </source>
</reference>
<dbReference type="OrthoDB" id="5358398at2759"/>
<evidence type="ECO:0000313" key="3">
    <source>
        <dbReference type="Proteomes" id="UP000054321"/>
    </source>
</evidence>
<dbReference type="Proteomes" id="UP000054321">
    <property type="component" value="Unassembled WGS sequence"/>
</dbReference>
<reference evidence="3" key="2">
    <citation type="submission" date="2015-01" db="EMBL/GenBank/DDBJ databases">
        <title>Evolutionary Origins and Diversification of the Mycorrhizal Mutualists.</title>
        <authorList>
            <consortium name="DOE Joint Genome Institute"/>
            <consortium name="Mycorrhizal Genomics Consortium"/>
            <person name="Kohler A."/>
            <person name="Kuo A."/>
            <person name="Nagy L.G."/>
            <person name="Floudas D."/>
            <person name="Copeland A."/>
            <person name="Barry K.W."/>
            <person name="Cichocki N."/>
            <person name="Veneault-Fourrey C."/>
            <person name="LaButti K."/>
            <person name="Lindquist E.A."/>
            <person name="Lipzen A."/>
            <person name="Lundell T."/>
            <person name="Morin E."/>
            <person name="Murat C."/>
            <person name="Riley R."/>
            <person name="Ohm R."/>
            <person name="Sun H."/>
            <person name="Tunlid A."/>
            <person name="Henrissat B."/>
            <person name="Grigoriev I.V."/>
            <person name="Hibbett D.S."/>
            <person name="Martin F."/>
        </authorList>
    </citation>
    <scope>NUCLEOTIDE SEQUENCE [LARGE SCALE GENOMIC DNA]</scope>
    <source>
        <strain evidence="3">Zn</strain>
    </source>
</reference>
<keyword evidence="3" id="KW-1185">Reference proteome</keyword>
<dbReference type="InParanoid" id="A0A0C3HHT7"/>
<dbReference type="InterPro" id="IPR040841">
    <property type="entry name" value="Luciferase_dom"/>
</dbReference>
<dbReference type="EMBL" id="KN832870">
    <property type="protein sequence ID" value="KIN07776.1"/>
    <property type="molecule type" value="Genomic_DNA"/>
</dbReference>
<dbReference type="PANTHER" id="PTHR38695:SF1">
    <property type="entry name" value="AMINO ACID PERMEASE_ SLC12A DOMAIN-CONTAINING PROTEIN"/>
    <property type="match status" value="1"/>
</dbReference>
<protein>
    <recommendedName>
        <fullName evidence="1">Luciferase domain-containing protein</fullName>
    </recommendedName>
</protein>
<dbReference type="InterPro" id="IPR048273">
    <property type="entry name" value="Luciferase"/>
</dbReference>
<proteinExistence type="predicted"/>
<name>A0A0C3HHT7_OIDMZ</name>
<dbReference type="Pfam" id="PF17648">
    <property type="entry name" value="Luciferase"/>
    <property type="match status" value="1"/>
</dbReference>
<sequence>MASSLFQPLTGLAQSISKSQLLRNHTVAVGVVAALSAPVLYIAHADYKAWLGLGKAGLPYNAFGWLIQLALTPLRAPRFDTSCYGNARIVAKAGPAGTKAYLSAEDVPERQGRPAIHPWILPHRQADSFASEEWKIRVGKFLSILASNSPAQLKFGTSILERGGPALQIQAQVERHPGARGTRGEIAHLHPLDGSLHVSLAPRDAKLVIEKGWGERFGLSGTVLPVTYIMVYAPRPGAAEEREAEIVERILTAGMKFMLGEQ</sequence>
<organism evidence="2 3">
    <name type="scientific">Oidiodendron maius (strain Zn)</name>
    <dbReference type="NCBI Taxonomy" id="913774"/>
    <lineage>
        <taxon>Eukaryota</taxon>
        <taxon>Fungi</taxon>
        <taxon>Dikarya</taxon>
        <taxon>Ascomycota</taxon>
        <taxon>Pezizomycotina</taxon>
        <taxon>Leotiomycetes</taxon>
        <taxon>Leotiomycetes incertae sedis</taxon>
        <taxon>Myxotrichaceae</taxon>
        <taxon>Oidiodendron</taxon>
    </lineage>
</organism>
<dbReference type="PANTHER" id="PTHR38695">
    <property type="entry name" value="AMINO ACID PERMEASE_ SLC12A DOMAIN-CONTAINING PROTEIN"/>
    <property type="match status" value="1"/>
</dbReference>
<dbReference type="STRING" id="913774.A0A0C3HHT7"/>
<gene>
    <name evidence="2" type="ORF">OIDMADRAFT_174695</name>
</gene>
<evidence type="ECO:0000259" key="1">
    <source>
        <dbReference type="Pfam" id="PF17648"/>
    </source>
</evidence>
<accession>A0A0C3HHT7</accession>
<dbReference type="AlphaFoldDB" id="A0A0C3HHT7"/>
<evidence type="ECO:0000313" key="2">
    <source>
        <dbReference type="EMBL" id="KIN07776.1"/>
    </source>
</evidence>
<dbReference type="HOGENOM" id="CLU_063954_1_0_1"/>